<feature type="signal peptide" evidence="2">
    <location>
        <begin position="1"/>
        <end position="29"/>
    </location>
</feature>
<keyword evidence="2" id="KW-0732">Signal</keyword>
<feature type="region of interest" description="Disordered" evidence="1">
    <location>
        <begin position="223"/>
        <end position="279"/>
    </location>
</feature>
<dbReference type="GeneID" id="94366599"/>
<protein>
    <submittedName>
        <fullName evidence="3">Uncharacterized protein</fullName>
    </submittedName>
</protein>
<evidence type="ECO:0000256" key="2">
    <source>
        <dbReference type="SAM" id="SignalP"/>
    </source>
</evidence>
<feature type="chain" id="PRO_5015427890" evidence="2">
    <location>
        <begin position="30"/>
        <end position="1067"/>
    </location>
</feature>
<gene>
    <name evidence="3" type="ORF">C4N9_17030</name>
</gene>
<feature type="compositionally biased region" description="Low complexity" evidence="1">
    <location>
        <begin position="700"/>
        <end position="711"/>
    </location>
</feature>
<comment type="caution">
    <text evidence="3">The sequence shown here is derived from an EMBL/GenBank/DDBJ whole genome shotgun (WGS) entry which is preliminary data.</text>
</comment>
<accession>A0A2U2C677</accession>
<feature type="region of interest" description="Disordered" evidence="1">
    <location>
        <begin position="671"/>
        <end position="714"/>
    </location>
</feature>
<feature type="compositionally biased region" description="Pro residues" evidence="1">
    <location>
        <begin position="1051"/>
        <end position="1067"/>
    </location>
</feature>
<proteinExistence type="predicted"/>
<sequence length="1067" mass="111994">MTLFSLRSSTALVALSVSLSVGLPLMAPAQEPPAAQSQSEGWQEATQFGLRFGLPPGVTQIRDLPGHAVYSDLEDRRANGVVIEIQQFDSAYWQQLNDLGPEGVISALNARHLVEVAREEQTIRVGDRDFALYRGTGTLEDASGEPVERQVLFLVSMDPDSDGNTLLIGVVGVGLGGAASGALEAEFIRSLDVDGTEDDGTDDEQDGALEPEDTAPAIAMAEPEAPGVTMATPQSEGVTLAEDAADEAGEAGADTMPEAEADTATSDAESAAPETAAPPDPAVAALRAILAEIGSMPGPDGTLAEGWTRHERFGLQIAAPETAMIIADRGPGERREFVLRENLTEVEGGSLEFATLILSRDDVDAVPGDEGFTAIMAPDHPERVAESPRRVMIGDREMRLYVVVGDPLPDGGDPSSVEIYLTDLQPDAGGDFLVLGYRARLTPLDTALGAYARYLQALEPVSAEAAQTEPDAPETATQDGAAPVNPEVNPETGPDARAEAPYGTPEGLTPDGWTRIDRFGLSLAMPPYAEIRNDRPEGPERGINLYHRDRSARTQFEAGIAIVPAAGLPGLPGDESFRAMLEGFADVPVTETGKVVTLGGVPFRLYTAEGMREYRSDLERQLQGFYLAGAPDPETGDVTLIGGSMRGYAPEVAVETLTALMRSLSAGAEAASSAATDTAPERAEPPTGSQEAATEEAGAEEGTPSEAPAEATSPTTLLTGAVSLALPEGLAVTGTRRGDTSVDMQLGQADSPELPRVRIAAGMLDRPLQRQIARMLHSLQAVVETEIGGVPVWVIYGPSTRAMDNRRTDPDEDIPARLVIPAACTGDEPPYLVAMMTAPGDEALLDALQPTLALSVPAGATPCAPELLADIRAAISAPAAAQEPGIAMPPPPTEPGGEDATGDAATDPATDPGIAVGEPHPGGSASLAMAEARAWEEALRIGTPEAVLAFLAQYPRGLHSGEARGWLHARDIYAPDEYRPDPSRLPETPDGIRAPSEAEAWTIALADGRAEGLWTYLKAHPEGDHAAEAQLMLSRMLRGRDDGEVVRDPGRPPAPEAPRPDPGPVKR</sequence>
<dbReference type="AlphaFoldDB" id="A0A2U2C677"/>
<reference evidence="3 4" key="1">
    <citation type="submission" date="2018-05" db="EMBL/GenBank/DDBJ databases">
        <title>Pararhodobacter marina sp. nov., isolated from deep-sea water of the Indian Ocean.</title>
        <authorList>
            <person name="Lai Q.Sr."/>
            <person name="Liu X."/>
            <person name="Shao Z."/>
        </authorList>
    </citation>
    <scope>NUCLEOTIDE SEQUENCE [LARGE SCALE GENOMIC DNA]</scope>
    <source>
        <strain evidence="3 4">CIC4N-9</strain>
    </source>
</reference>
<dbReference type="OrthoDB" id="7869684at2"/>
<feature type="compositionally biased region" description="Low complexity" evidence="1">
    <location>
        <begin position="262"/>
        <end position="275"/>
    </location>
</feature>
<dbReference type="EMBL" id="QEYD01000011">
    <property type="protein sequence ID" value="PWE27362.1"/>
    <property type="molecule type" value="Genomic_DNA"/>
</dbReference>
<organism evidence="3 4">
    <name type="scientific">Pararhodobacter marinus</name>
    <dbReference type="NCBI Taxonomy" id="2184063"/>
    <lineage>
        <taxon>Bacteria</taxon>
        <taxon>Pseudomonadati</taxon>
        <taxon>Pseudomonadota</taxon>
        <taxon>Alphaproteobacteria</taxon>
        <taxon>Rhodobacterales</taxon>
        <taxon>Paracoccaceae</taxon>
        <taxon>Pararhodobacter</taxon>
    </lineage>
</organism>
<dbReference type="Proteomes" id="UP000244940">
    <property type="component" value="Unassembled WGS sequence"/>
</dbReference>
<feature type="region of interest" description="Disordered" evidence="1">
    <location>
        <begin position="463"/>
        <end position="511"/>
    </location>
</feature>
<evidence type="ECO:0000256" key="1">
    <source>
        <dbReference type="SAM" id="MobiDB-lite"/>
    </source>
</evidence>
<dbReference type="RefSeq" id="WP_109534552.1">
    <property type="nucleotide sequence ID" value="NZ_QEYD01000011.1"/>
</dbReference>
<feature type="compositionally biased region" description="Basic and acidic residues" evidence="1">
    <location>
        <begin position="1038"/>
        <end position="1050"/>
    </location>
</feature>
<name>A0A2U2C677_9RHOB</name>
<feature type="compositionally biased region" description="Low complexity" evidence="1">
    <location>
        <begin position="902"/>
        <end position="913"/>
    </location>
</feature>
<keyword evidence="4" id="KW-1185">Reference proteome</keyword>
<feature type="region of interest" description="Disordered" evidence="1">
    <location>
        <begin position="880"/>
        <end position="928"/>
    </location>
</feature>
<feature type="region of interest" description="Disordered" evidence="1">
    <location>
        <begin position="1036"/>
        <end position="1067"/>
    </location>
</feature>
<evidence type="ECO:0000313" key="4">
    <source>
        <dbReference type="Proteomes" id="UP000244940"/>
    </source>
</evidence>
<evidence type="ECO:0000313" key="3">
    <source>
        <dbReference type="EMBL" id="PWE27362.1"/>
    </source>
</evidence>